<feature type="domain" description="Glycoside hydrolase family 9" evidence="4">
    <location>
        <begin position="325"/>
        <end position="742"/>
    </location>
</feature>
<dbReference type="Pfam" id="PF00759">
    <property type="entry name" value="Glyco_hydro_9"/>
    <property type="match status" value="1"/>
</dbReference>
<proteinExistence type="predicted"/>
<gene>
    <name evidence="5" type="ORF">E4656_18160</name>
</gene>
<keyword evidence="6" id="KW-1185">Reference proteome</keyword>
<dbReference type="AlphaFoldDB" id="A0A4Z0W522"/>
<dbReference type="Gene3D" id="1.50.10.10">
    <property type="match status" value="1"/>
</dbReference>
<dbReference type="OrthoDB" id="9808897at2"/>
<dbReference type="InterPro" id="IPR001701">
    <property type="entry name" value="Glyco_hydro_9"/>
</dbReference>
<accession>A0A4Z0W522</accession>
<name>A0A4Z0W522_9GAMM</name>
<feature type="chain" id="PRO_5021354407" description="Glycoside hydrolase family 9 domain-containing protein" evidence="3">
    <location>
        <begin position="31"/>
        <end position="756"/>
    </location>
</feature>
<evidence type="ECO:0000256" key="1">
    <source>
        <dbReference type="ARBA" id="ARBA00023277"/>
    </source>
</evidence>
<dbReference type="EMBL" id="SRMF01000012">
    <property type="protein sequence ID" value="TGG90648.1"/>
    <property type="molecule type" value="Genomic_DNA"/>
</dbReference>
<reference evidence="5 6" key="1">
    <citation type="submission" date="2019-04" db="EMBL/GenBank/DDBJ databases">
        <title>Natronospirillum operosus gen. nov., sp. nov., a haloalkaliphilic satellite isolated from decaying biomass of laboratory culture of cyanobacterium Geitlerinema sp. and proposal of Natronospirillaceae fam. nov. and Saccharospirillaceae fam. nov.</title>
        <authorList>
            <person name="Kevbrin V."/>
            <person name="Boltyanskaya Y."/>
            <person name="Koziaeva V."/>
            <person name="Grouzdev D.S."/>
            <person name="Park M."/>
            <person name="Cho J."/>
        </authorList>
    </citation>
    <scope>NUCLEOTIDE SEQUENCE [LARGE SCALE GENOMIC DNA]</scope>
    <source>
        <strain evidence="5 6">G-116</strain>
    </source>
</reference>
<dbReference type="SUPFAM" id="SSF48208">
    <property type="entry name" value="Six-hairpin glycosidases"/>
    <property type="match status" value="1"/>
</dbReference>
<sequence length="756" mass="85233">MPARLNRSAQSMRTAMLLLCLLGGSLAAQAPADSAERYPLSFYQTPEPGWSKLRLEGEVLPDNTGFRIHDIEADAFDDAEQFRVDSIQTLPYGDKLISVTVEVGADHVPLWDNKLLQFQVNGREPEVWVDADGTPDFELDMGGDGKGFIPAEDGTYRFRLDKGLEDLRFISFMTAGAEQYDATLRDIEVTVWPEEDTRPRDYLLFYNRLGYVEDQRRWVVLEWQEDLEVDALPVTLRRAGGSEDNTRFEASAEPYAGSGRRQDLLDFGHREETGFYTVIVPEAGGRTRHTTATFQVREFPEPYLEHRDQAWGAFHYVDSAAYEGAHEQDARARVFGTDSETMDIRGGWYDAGDYGKYVVNGAWTVALPLLTWLMVPEVLPEEIEPLADRNPERPATLDLLKQELDWLLTMQRDDGAVHHKAASAAWPPLTDSPLDDDRIKWVMPISTTATANFSSVMYMAAAAYRQSPLSEDHAQADVYEAAADEARAFLLAHPDMIMIEDRYDNIEYGGPYADYDDTDERLWAEVARLWVEPDDAGSAALFARLLALTEEPRLGDAVPDWRHVNFLALFNYLALPQVDAEQRAQLLAAVEDNFRPLRQDQLAHPYGLMYAGLEDGFDWGSNGVIATVGSQLLWLHHLTGEPEWYDAAFDMSHWFFGLNPHGMIWTTGLSRHQVQAPHFRPWVSGTVSNPQGLIAGGPNSYELKGDMAAQPYFDGPPMMVYTDHQDSWATNEIAINWQAAWANYLSLLTGLSEQRP</sequence>
<dbReference type="GO" id="GO:0004553">
    <property type="term" value="F:hydrolase activity, hydrolyzing O-glycosyl compounds"/>
    <property type="evidence" value="ECO:0007669"/>
    <property type="project" value="InterPro"/>
</dbReference>
<organism evidence="5 6">
    <name type="scientific">Natronospirillum operosum</name>
    <dbReference type="NCBI Taxonomy" id="2759953"/>
    <lineage>
        <taxon>Bacteria</taxon>
        <taxon>Pseudomonadati</taxon>
        <taxon>Pseudomonadota</taxon>
        <taxon>Gammaproteobacteria</taxon>
        <taxon>Oceanospirillales</taxon>
        <taxon>Natronospirillaceae</taxon>
        <taxon>Natronospirillum</taxon>
    </lineage>
</organism>
<dbReference type="InterPro" id="IPR012341">
    <property type="entry name" value="6hp_glycosidase-like_sf"/>
</dbReference>
<evidence type="ECO:0000259" key="4">
    <source>
        <dbReference type="Pfam" id="PF00759"/>
    </source>
</evidence>
<keyword evidence="2" id="KW-0624">Polysaccharide degradation</keyword>
<evidence type="ECO:0000313" key="6">
    <source>
        <dbReference type="Proteomes" id="UP000297475"/>
    </source>
</evidence>
<dbReference type="GO" id="GO:0000272">
    <property type="term" value="P:polysaccharide catabolic process"/>
    <property type="evidence" value="ECO:0007669"/>
    <property type="project" value="UniProtKB-KW"/>
</dbReference>
<evidence type="ECO:0000256" key="3">
    <source>
        <dbReference type="SAM" id="SignalP"/>
    </source>
</evidence>
<evidence type="ECO:0000313" key="5">
    <source>
        <dbReference type="EMBL" id="TGG90648.1"/>
    </source>
</evidence>
<evidence type="ECO:0000256" key="2">
    <source>
        <dbReference type="ARBA" id="ARBA00023326"/>
    </source>
</evidence>
<dbReference type="Proteomes" id="UP000297475">
    <property type="component" value="Unassembled WGS sequence"/>
</dbReference>
<keyword evidence="1" id="KW-0119">Carbohydrate metabolism</keyword>
<protein>
    <recommendedName>
        <fullName evidence="4">Glycoside hydrolase family 9 domain-containing protein</fullName>
    </recommendedName>
</protein>
<comment type="caution">
    <text evidence="5">The sequence shown here is derived from an EMBL/GenBank/DDBJ whole genome shotgun (WGS) entry which is preliminary data.</text>
</comment>
<dbReference type="InterPro" id="IPR008928">
    <property type="entry name" value="6-hairpin_glycosidase_sf"/>
</dbReference>
<keyword evidence="3" id="KW-0732">Signal</keyword>
<feature type="signal peptide" evidence="3">
    <location>
        <begin position="1"/>
        <end position="30"/>
    </location>
</feature>